<dbReference type="PANTHER" id="PTHR46819:SF1">
    <property type="entry name" value="EF-HAND CALCIUM-BINDING DOMAIN-CONTAINING PROTEIN 7"/>
    <property type="match status" value="1"/>
</dbReference>
<dbReference type="GO" id="GO:0007005">
    <property type="term" value="P:mitochondrion organization"/>
    <property type="evidence" value="ECO:0007669"/>
    <property type="project" value="InterPro"/>
</dbReference>
<evidence type="ECO:0000256" key="6">
    <source>
        <dbReference type="ARBA" id="ARBA00022741"/>
    </source>
</evidence>
<keyword evidence="9 14" id="KW-0106">Calcium</keyword>
<keyword evidence="3 15" id="KW-0812">Transmembrane</keyword>
<dbReference type="InterPro" id="IPR052266">
    <property type="entry name" value="Miro-EF-hand_domain"/>
</dbReference>
<dbReference type="FunFam" id="1.10.238.10:FF:000011">
    <property type="entry name" value="Mitochondrial Rho GTPase"/>
    <property type="match status" value="1"/>
</dbReference>
<reference evidence="17 18" key="1">
    <citation type="submission" date="2020-04" db="EMBL/GenBank/DDBJ databases">
        <title>Plant Genome Project.</title>
        <authorList>
            <person name="Zhang R.-G."/>
        </authorList>
    </citation>
    <scope>NUCLEOTIDE SEQUENCE [LARGE SCALE GENOMIC DNA]</scope>
    <source>
        <strain evidence="17">YNK0</strain>
        <tissue evidence="17">Leaf</tissue>
    </source>
</reference>
<feature type="domain" description="Miro" evidence="16">
    <location>
        <begin position="491"/>
        <end position="660"/>
    </location>
</feature>
<dbReference type="GO" id="GO:0005525">
    <property type="term" value="F:GTP binding"/>
    <property type="evidence" value="ECO:0007669"/>
    <property type="project" value="UniProtKB-KW"/>
</dbReference>
<dbReference type="Pfam" id="PF00071">
    <property type="entry name" value="Ras"/>
    <property type="match status" value="1"/>
</dbReference>
<dbReference type="GO" id="GO:0005741">
    <property type="term" value="C:mitochondrial outer membrane"/>
    <property type="evidence" value="ECO:0007669"/>
    <property type="project" value="UniProtKB-SubCell"/>
</dbReference>
<dbReference type="InterPro" id="IPR020860">
    <property type="entry name" value="MIRO_dom"/>
</dbReference>
<evidence type="ECO:0000256" key="3">
    <source>
        <dbReference type="ARBA" id="ARBA00022692"/>
    </source>
</evidence>
<dbReference type="PIRSF" id="PIRSF037488">
    <property type="entry name" value="Mt_Rho_GTPase"/>
    <property type="match status" value="1"/>
</dbReference>
<dbReference type="SUPFAM" id="SSF47473">
    <property type="entry name" value="EF-hand"/>
    <property type="match status" value="1"/>
</dbReference>
<feature type="domain" description="Miro" evidence="16">
    <location>
        <begin position="14"/>
        <end position="181"/>
    </location>
</feature>
<accession>A0A834YJY8</accession>
<comment type="subcellular location">
    <subcellularLocation>
        <location evidence="1 14">Mitochondrion outer membrane</location>
        <topology evidence="1 14">Single-pass type IV membrane protein</topology>
    </subcellularLocation>
</comment>
<feature type="transmembrane region" description="Helical" evidence="15">
    <location>
        <begin position="685"/>
        <end position="705"/>
    </location>
</feature>
<keyword evidence="10 15" id="KW-1133">Transmembrane helix</keyword>
<evidence type="ECO:0000256" key="4">
    <source>
        <dbReference type="ARBA" id="ARBA00022723"/>
    </source>
</evidence>
<dbReference type="EC" id="3.6.5.-" evidence="14"/>
<comment type="similarity">
    <text evidence="2 14">Belongs to the mitochondrial Rho GTPase family.</text>
</comment>
<dbReference type="Proteomes" id="UP000655225">
    <property type="component" value="Unassembled WGS sequence"/>
</dbReference>
<keyword evidence="12 14" id="KW-0342">GTP-binding</keyword>
<evidence type="ECO:0000256" key="15">
    <source>
        <dbReference type="SAM" id="Phobius"/>
    </source>
</evidence>
<comment type="caution">
    <text evidence="17">The sequence shown here is derived from an EMBL/GenBank/DDBJ whole genome shotgun (WGS) entry which is preliminary data.</text>
</comment>
<keyword evidence="7 14" id="KW-1000">Mitochondrion outer membrane</keyword>
<keyword evidence="11 14" id="KW-0496">Mitochondrion</keyword>
<dbReference type="InterPro" id="IPR021181">
    <property type="entry name" value="Miro"/>
</dbReference>
<keyword evidence="8 14" id="KW-0378">Hydrolase</keyword>
<evidence type="ECO:0000256" key="2">
    <source>
        <dbReference type="ARBA" id="ARBA00007981"/>
    </source>
</evidence>
<dbReference type="PROSITE" id="PS51423">
    <property type="entry name" value="MIRO"/>
    <property type="match status" value="2"/>
</dbReference>
<keyword evidence="18" id="KW-1185">Reference proteome</keyword>
<evidence type="ECO:0000256" key="1">
    <source>
        <dbReference type="ARBA" id="ARBA00004200"/>
    </source>
</evidence>
<keyword evidence="4" id="KW-0479">Metal-binding</keyword>
<dbReference type="SMART" id="SM00175">
    <property type="entry name" value="RAB"/>
    <property type="match status" value="1"/>
</dbReference>
<keyword evidence="5" id="KW-0677">Repeat</keyword>
<evidence type="ECO:0000256" key="12">
    <source>
        <dbReference type="ARBA" id="ARBA00023134"/>
    </source>
</evidence>
<dbReference type="OMA" id="EGFISKW"/>
<evidence type="ECO:0000256" key="7">
    <source>
        <dbReference type="ARBA" id="ARBA00022787"/>
    </source>
</evidence>
<dbReference type="SUPFAM" id="SSF52540">
    <property type="entry name" value="P-loop containing nucleoside triphosphate hydrolases"/>
    <property type="match status" value="2"/>
</dbReference>
<dbReference type="PROSITE" id="PS51419">
    <property type="entry name" value="RAB"/>
    <property type="match status" value="1"/>
</dbReference>
<dbReference type="Pfam" id="PF08356">
    <property type="entry name" value="EF_assoc_2"/>
    <property type="match status" value="1"/>
</dbReference>
<protein>
    <recommendedName>
        <fullName evidence="14">Mitochondrial Rho GTPase</fullName>
        <ecNumber evidence="14">3.6.5.-</ecNumber>
    </recommendedName>
</protein>
<proteinExistence type="inferred from homology"/>
<keyword evidence="13 14" id="KW-0472">Membrane</keyword>
<dbReference type="PRINTS" id="PR00449">
    <property type="entry name" value="RASTRNSFRMNG"/>
</dbReference>
<dbReference type="InterPro" id="IPR001806">
    <property type="entry name" value="Small_GTPase"/>
</dbReference>
<evidence type="ECO:0000256" key="5">
    <source>
        <dbReference type="ARBA" id="ARBA00022737"/>
    </source>
</evidence>
<organism evidence="17 18">
    <name type="scientific">Tetracentron sinense</name>
    <name type="common">Spur-leaf</name>
    <dbReference type="NCBI Taxonomy" id="13715"/>
    <lineage>
        <taxon>Eukaryota</taxon>
        <taxon>Viridiplantae</taxon>
        <taxon>Streptophyta</taxon>
        <taxon>Embryophyta</taxon>
        <taxon>Tracheophyta</taxon>
        <taxon>Spermatophyta</taxon>
        <taxon>Magnoliopsida</taxon>
        <taxon>Trochodendrales</taxon>
        <taxon>Trochodendraceae</taxon>
        <taxon>Tetracentron</taxon>
    </lineage>
</organism>
<evidence type="ECO:0000256" key="14">
    <source>
        <dbReference type="PIRNR" id="PIRNR037488"/>
    </source>
</evidence>
<dbReference type="CDD" id="cd01892">
    <property type="entry name" value="Miro2"/>
    <property type="match status" value="1"/>
</dbReference>
<evidence type="ECO:0000256" key="11">
    <source>
        <dbReference type="ARBA" id="ARBA00023128"/>
    </source>
</evidence>
<dbReference type="SMART" id="SM00174">
    <property type="entry name" value="RHO"/>
    <property type="match status" value="1"/>
</dbReference>
<dbReference type="GO" id="GO:0005509">
    <property type="term" value="F:calcium ion binding"/>
    <property type="evidence" value="ECO:0007669"/>
    <property type="project" value="InterPro"/>
</dbReference>
<evidence type="ECO:0000313" key="18">
    <source>
        <dbReference type="Proteomes" id="UP000655225"/>
    </source>
</evidence>
<evidence type="ECO:0000256" key="9">
    <source>
        <dbReference type="ARBA" id="ARBA00022837"/>
    </source>
</evidence>
<evidence type="ECO:0000256" key="8">
    <source>
        <dbReference type="ARBA" id="ARBA00022801"/>
    </source>
</evidence>
<dbReference type="CDD" id="cd01893">
    <property type="entry name" value="Miro1"/>
    <property type="match status" value="1"/>
</dbReference>
<name>A0A834YJY8_TETSI</name>
<keyword evidence="6 14" id="KW-0547">Nucleotide-binding</keyword>
<dbReference type="PANTHER" id="PTHR46819">
    <property type="entry name" value="EF-HAND CALCIUM-BINDING DOMAIN-CONTAINING PROTEIN 7"/>
    <property type="match status" value="1"/>
</dbReference>
<dbReference type="AlphaFoldDB" id="A0A834YJY8"/>
<dbReference type="PROSITE" id="PS00018">
    <property type="entry name" value="EF_HAND_1"/>
    <property type="match status" value="1"/>
</dbReference>
<evidence type="ECO:0000256" key="13">
    <source>
        <dbReference type="ARBA" id="ARBA00023136"/>
    </source>
</evidence>
<dbReference type="GO" id="GO:0003924">
    <property type="term" value="F:GTPase activity"/>
    <property type="evidence" value="ECO:0007669"/>
    <property type="project" value="InterPro"/>
</dbReference>
<dbReference type="Gene3D" id="3.40.50.300">
    <property type="entry name" value="P-loop containing nucleotide triphosphate hydrolases"/>
    <property type="match status" value="2"/>
</dbReference>
<sequence length="713" mass="79491">MAGGSAGNAISGGRTNVRVVVAGDLGTGKSSLIVTAAAETFPGNVPPVLPPTLLPADFYPDRVPLTIIDTSSSLENRGKLAEELRRADAVVLTYACDQPATLDRLSTFWLPELRRLEVKVPVIVVGCKLDLRDEQQQLNLEQVMSPIMQQFREIETCIECSAFNQIQVPEVFYYAQKAVLHPTAPLFDQETQTLKSRCVRALKRIFILCDHDRDGALSDAELNDFQVKCFNAPLQPSEIMGVKKVVQEKLPEGVNDHGLTLTGFLFLHALFIEKGRLETTWTVLRKFGYDNDIKLRDNLLPASFKRAPDQSVELTNDAVEFLKGIFFLFDIDGVCNILCFGLCNCHYGEDDPFEVQKEAWMIIFFEGSLYFKLPSVLRSYKIQFNLTYSILIRMEPYDLLSLTIFFQLHQKDYFPCTFPWGEAPYADAAEKTALGGLLLDGFLSEWALMTLLDPACSLANLTYIGYAGDPASAFRVTRRRRLDRKKQQSERNVFQCFVFGPKYAGKSALLNSHLGRPFSDNYIPTTDECYAVNVVDHIGGAKKTLVLREIPEVGVGTFLSNKESLAACDIAVFVHDSSDENSWKRATELLVEVASHGEESGFEVPCLIIAAKDDLDPYPMAIQNSTRVSQDMGIEAPIPVSMKLGDFNNVFRKIISAAEHPHLSIPETEAGRNRKQYHRLVNRSLMFVSVGAAVAIVGLAAYRVYIARKNTSS</sequence>
<evidence type="ECO:0000259" key="16">
    <source>
        <dbReference type="PROSITE" id="PS51423"/>
    </source>
</evidence>
<evidence type="ECO:0000256" key="10">
    <source>
        <dbReference type="ARBA" id="ARBA00022989"/>
    </source>
</evidence>
<dbReference type="EMBL" id="JABCRI010000020">
    <property type="protein sequence ID" value="KAF8388043.1"/>
    <property type="molecule type" value="Genomic_DNA"/>
</dbReference>
<gene>
    <name evidence="17" type="ORF">HHK36_026709</name>
</gene>
<evidence type="ECO:0000313" key="17">
    <source>
        <dbReference type="EMBL" id="KAF8388043.1"/>
    </source>
</evidence>
<dbReference type="Gene3D" id="1.10.238.10">
    <property type="entry name" value="EF-hand"/>
    <property type="match status" value="2"/>
</dbReference>
<dbReference type="InterPro" id="IPR018247">
    <property type="entry name" value="EF_Hand_1_Ca_BS"/>
</dbReference>
<dbReference type="OrthoDB" id="10020961at2759"/>
<dbReference type="Pfam" id="PF08355">
    <property type="entry name" value="EF_assoc_1"/>
    <property type="match status" value="1"/>
</dbReference>
<dbReference type="FunFam" id="3.40.50.300:FF:000553">
    <property type="entry name" value="Mitochondrial Rho GTPase"/>
    <property type="match status" value="1"/>
</dbReference>
<dbReference type="FunFam" id="3.40.50.300:FF:000935">
    <property type="entry name" value="Mitochondrial Rho GTPase"/>
    <property type="match status" value="1"/>
</dbReference>
<dbReference type="InterPro" id="IPR013567">
    <property type="entry name" value="EF_hand_assoc_2"/>
</dbReference>
<dbReference type="InterPro" id="IPR027417">
    <property type="entry name" value="P-loop_NTPase"/>
</dbReference>
<dbReference type="InterPro" id="IPR011992">
    <property type="entry name" value="EF-hand-dom_pair"/>
</dbReference>
<dbReference type="InterPro" id="IPR013566">
    <property type="entry name" value="EF_hand_assoc_1"/>
</dbReference>